<dbReference type="InterPro" id="IPR003737">
    <property type="entry name" value="GlcNAc_PI_deacetylase-related"/>
</dbReference>
<accession>A0A839PZW1</accession>
<comment type="caution">
    <text evidence="2">The sequence shown here is derived from an EMBL/GenBank/DDBJ whole genome shotgun (WGS) entry which is preliminary data.</text>
</comment>
<dbReference type="SUPFAM" id="SSF102588">
    <property type="entry name" value="LmbE-like"/>
    <property type="match status" value="1"/>
</dbReference>
<name>A0A839PZW1_MYCIR</name>
<dbReference type="InterPro" id="IPR024078">
    <property type="entry name" value="LmbE-like_dom_sf"/>
</dbReference>
<dbReference type="RefSeq" id="WP_183466811.1">
    <property type="nucleotide sequence ID" value="NZ_JACHVU010000002.1"/>
</dbReference>
<protein>
    <submittedName>
        <fullName evidence="2">LmbE family N-acetylglucosaminyl deacetylase</fullName>
    </submittedName>
</protein>
<evidence type="ECO:0000313" key="3">
    <source>
        <dbReference type="Proteomes" id="UP000550501"/>
    </source>
</evidence>
<dbReference type="EMBL" id="JACHVU010000002">
    <property type="protein sequence ID" value="MBB2989520.1"/>
    <property type="molecule type" value="Genomic_DNA"/>
</dbReference>
<reference evidence="2 3" key="1">
    <citation type="submission" date="2020-08" db="EMBL/GenBank/DDBJ databases">
        <title>The Agave Microbiome: Exploring the role of microbial communities in plant adaptations to desert environments.</title>
        <authorList>
            <person name="Partida-Martinez L.P."/>
        </authorList>
    </citation>
    <scope>NUCLEOTIDE SEQUENCE [LARGE SCALE GENOMIC DNA]</scope>
    <source>
        <strain evidence="2 3">AT2.18</strain>
    </source>
</reference>
<evidence type="ECO:0000256" key="1">
    <source>
        <dbReference type="ARBA" id="ARBA00022833"/>
    </source>
</evidence>
<dbReference type="PANTHER" id="PTHR12993:SF29">
    <property type="entry name" value="BLR3841 PROTEIN"/>
    <property type="match status" value="1"/>
</dbReference>
<dbReference type="Gene3D" id="3.40.50.10320">
    <property type="entry name" value="LmbE-like"/>
    <property type="match status" value="1"/>
</dbReference>
<organism evidence="2 3">
    <name type="scientific">Mycolicibacterium iranicum</name>
    <name type="common">Mycobacterium iranicum</name>
    <dbReference type="NCBI Taxonomy" id="912594"/>
    <lineage>
        <taxon>Bacteria</taxon>
        <taxon>Bacillati</taxon>
        <taxon>Actinomycetota</taxon>
        <taxon>Actinomycetes</taxon>
        <taxon>Mycobacteriales</taxon>
        <taxon>Mycobacteriaceae</taxon>
        <taxon>Mycolicibacterium</taxon>
    </lineage>
</organism>
<dbReference type="GO" id="GO:0016811">
    <property type="term" value="F:hydrolase activity, acting on carbon-nitrogen (but not peptide) bonds, in linear amides"/>
    <property type="evidence" value="ECO:0007669"/>
    <property type="project" value="TreeGrafter"/>
</dbReference>
<sequence length="254" mass="26612">MTTAHTGRRHRLATQPTNTDAAGYGWSDARLDLPELDLRGCSEMVVVGAHPDDVTVGFGATAAQLAASGVRVQVVVASDGGIGFPDIPLLQRFQLEKARRSELQRATGLLGLPAPICLGLPGGDVAQHEQRLADLLVEILATKPVGTWCAATWRGDGHSDHEAVGNAAASAALSTGAVSMEYPVWMWQWVSPGDGAVPWDRAFTSPVTPAALERKLLAAQSFRGRVPCRALGGDPALSGGLVPPMPAAGELVFR</sequence>
<dbReference type="AlphaFoldDB" id="A0A839PZW1"/>
<proteinExistence type="predicted"/>
<dbReference type="Proteomes" id="UP000550501">
    <property type="component" value="Unassembled WGS sequence"/>
</dbReference>
<dbReference type="GO" id="GO:0016137">
    <property type="term" value="P:glycoside metabolic process"/>
    <property type="evidence" value="ECO:0007669"/>
    <property type="project" value="UniProtKB-ARBA"/>
</dbReference>
<keyword evidence="1" id="KW-0862">Zinc</keyword>
<dbReference type="Pfam" id="PF02585">
    <property type="entry name" value="PIG-L"/>
    <property type="match status" value="1"/>
</dbReference>
<evidence type="ECO:0000313" key="2">
    <source>
        <dbReference type="EMBL" id="MBB2989520.1"/>
    </source>
</evidence>
<keyword evidence="3" id="KW-1185">Reference proteome</keyword>
<dbReference type="PANTHER" id="PTHR12993">
    <property type="entry name" value="N-ACETYLGLUCOSAMINYL-PHOSPHATIDYLINOSITOL DE-N-ACETYLASE-RELATED"/>
    <property type="match status" value="1"/>
</dbReference>
<gene>
    <name evidence="2" type="ORF">FHR72_000983</name>
</gene>